<keyword evidence="3" id="KW-1185">Reference proteome</keyword>
<name>M1Z469_9FIRM</name>
<keyword evidence="1" id="KW-0472">Membrane</keyword>
<evidence type="ECO:0000256" key="1">
    <source>
        <dbReference type="SAM" id="Phobius"/>
    </source>
</evidence>
<keyword evidence="1" id="KW-0812">Transmembrane</keyword>
<sequence>MKYYLYIIKRKRLIFWIMALLLLGLYIYRYIDKNIAPTVIAIAEIRAKSVTSEAINDTIKNKIKRDINYNDLIFVKYDNEGKVTLMQANTILMNSIASEVALEVQEQLKEISQSNIKVPLSNAFDTRLITLPSISVQIIPQGSVAVDFATEFESSGINQTRHRIYIIVVTDIRIIVPLVSENIRITTNIPIAETIIVGDVPEQYINVPKEGILNIVK</sequence>
<dbReference type="HOGENOM" id="CLU_067338_2_0_9"/>
<evidence type="ECO:0000313" key="3">
    <source>
        <dbReference type="Proteomes" id="UP000245423"/>
    </source>
</evidence>
<dbReference type="PIRSF" id="PIRSF021383">
    <property type="entry name" value="YunB"/>
    <property type="match status" value="1"/>
</dbReference>
<proteinExistence type="predicted"/>
<feature type="transmembrane region" description="Helical" evidence="1">
    <location>
        <begin position="12"/>
        <end position="31"/>
    </location>
</feature>
<dbReference type="EMBL" id="LT669839">
    <property type="protein sequence ID" value="SHD77320.1"/>
    <property type="molecule type" value="Genomic_DNA"/>
</dbReference>
<accession>M1Z469</accession>
<dbReference type="AlphaFoldDB" id="M1Z469"/>
<evidence type="ECO:0000313" key="2">
    <source>
        <dbReference type="EMBL" id="SHD77320.1"/>
    </source>
</evidence>
<reference evidence="2" key="1">
    <citation type="submission" date="2016-11" db="EMBL/GenBank/DDBJ databases">
        <authorList>
            <person name="Manzoor S."/>
        </authorList>
    </citation>
    <scope>NUCLEOTIDE SEQUENCE [LARGE SCALE GENOMIC DNA]</scope>
    <source>
        <strain evidence="2">Clostridium ultunense strain Esp</strain>
    </source>
</reference>
<dbReference type="InterPro" id="IPR014197">
    <property type="entry name" value="Sporulation_prot_YunB"/>
</dbReference>
<dbReference type="Pfam" id="PF09560">
    <property type="entry name" value="Spore_YunB"/>
    <property type="match status" value="1"/>
</dbReference>
<dbReference type="RefSeq" id="WP_005582053.1">
    <property type="nucleotide sequence ID" value="NZ_LT669839.1"/>
</dbReference>
<keyword evidence="1" id="KW-1133">Transmembrane helix</keyword>
<dbReference type="NCBIfam" id="TIGR02832">
    <property type="entry name" value="spo_yunB"/>
    <property type="match status" value="1"/>
</dbReference>
<dbReference type="Proteomes" id="UP000245423">
    <property type="component" value="Chromosome 1"/>
</dbReference>
<organism evidence="2 3">
    <name type="scientific">[Clostridium] ultunense Esp</name>
    <dbReference type="NCBI Taxonomy" id="1288971"/>
    <lineage>
        <taxon>Bacteria</taxon>
        <taxon>Bacillati</taxon>
        <taxon>Bacillota</taxon>
        <taxon>Tissierellia</taxon>
        <taxon>Tissierellales</taxon>
        <taxon>Tepidimicrobiaceae</taxon>
        <taxon>Schnuerera</taxon>
    </lineage>
</organism>
<protein>
    <submittedName>
        <fullName evidence="2">Sporulation protein YunB</fullName>
    </submittedName>
</protein>
<gene>
    <name evidence="2" type="ORF">CUESP1_1961</name>
</gene>